<dbReference type="InterPro" id="IPR003661">
    <property type="entry name" value="HisK_dim/P_dom"/>
</dbReference>
<dbReference type="SMART" id="SM00388">
    <property type="entry name" value="HisKA"/>
    <property type="match status" value="1"/>
</dbReference>
<dbReference type="InterPro" id="IPR036097">
    <property type="entry name" value="HisK_dim/P_sf"/>
</dbReference>
<evidence type="ECO:0000256" key="3">
    <source>
        <dbReference type="ARBA" id="ARBA00022553"/>
    </source>
</evidence>
<dbReference type="Proteomes" id="UP000644756">
    <property type="component" value="Unassembled WGS sequence"/>
</dbReference>
<feature type="domain" description="Histidine kinase" evidence="10">
    <location>
        <begin position="210"/>
        <end position="416"/>
    </location>
</feature>
<evidence type="ECO:0000256" key="6">
    <source>
        <dbReference type="ARBA" id="ARBA00022777"/>
    </source>
</evidence>
<keyword evidence="5" id="KW-0547">Nucleotide-binding</keyword>
<accession>A0A917FYH3</accession>
<dbReference type="PRINTS" id="PR00344">
    <property type="entry name" value="BCTRLSENSOR"/>
</dbReference>
<keyword evidence="9" id="KW-0472">Membrane</keyword>
<evidence type="ECO:0000256" key="8">
    <source>
        <dbReference type="ARBA" id="ARBA00023012"/>
    </source>
</evidence>
<dbReference type="GO" id="GO:0005886">
    <property type="term" value="C:plasma membrane"/>
    <property type="evidence" value="ECO:0007669"/>
    <property type="project" value="UniProtKB-SubCell"/>
</dbReference>
<evidence type="ECO:0000313" key="12">
    <source>
        <dbReference type="Proteomes" id="UP000644756"/>
    </source>
</evidence>
<dbReference type="Pfam" id="PF02518">
    <property type="entry name" value="HATPase_c"/>
    <property type="match status" value="1"/>
</dbReference>
<dbReference type="GO" id="GO:0000155">
    <property type="term" value="F:phosphorelay sensor kinase activity"/>
    <property type="evidence" value="ECO:0007669"/>
    <property type="project" value="InterPro"/>
</dbReference>
<comment type="caution">
    <text evidence="11">The sequence shown here is derived from an EMBL/GenBank/DDBJ whole genome shotgun (WGS) entry which is preliminary data.</text>
</comment>
<dbReference type="InterPro" id="IPR005467">
    <property type="entry name" value="His_kinase_dom"/>
</dbReference>
<dbReference type="AlphaFoldDB" id="A0A917FYH3"/>
<protein>
    <recommendedName>
        <fullName evidence="2">histidine kinase</fullName>
        <ecNumber evidence="2">2.7.13.3</ecNumber>
    </recommendedName>
</protein>
<evidence type="ECO:0000256" key="9">
    <source>
        <dbReference type="SAM" id="Phobius"/>
    </source>
</evidence>
<dbReference type="InterPro" id="IPR004358">
    <property type="entry name" value="Sig_transdc_His_kin-like_C"/>
</dbReference>
<dbReference type="PROSITE" id="PS50109">
    <property type="entry name" value="HIS_KIN"/>
    <property type="match status" value="1"/>
</dbReference>
<dbReference type="SUPFAM" id="SSF55874">
    <property type="entry name" value="ATPase domain of HSP90 chaperone/DNA topoisomerase II/histidine kinase"/>
    <property type="match status" value="1"/>
</dbReference>
<keyword evidence="8" id="KW-0902">Two-component regulatory system</keyword>
<dbReference type="SMART" id="SM00387">
    <property type="entry name" value="HATPase_c"/>
    <property type="match status" value="1"/>
</dbReference>
<dbReference type="PANTHER" id="PTHR43065:SF46">
    <property type="entry name" value="C4-DICARBOXYLATE TRANSPORT SENSOR PROTEIN DCTB"/>
    <property type="match status" value="1"/>
</dbReference>
<feature type="transmembrane region" description="Helical" evidence="9">
    <location>
        <begin position="131"/>
        <end position="152"/>
    </location>
</feature>
<dbReference type="EC" id="2.7.13.3" evidence="2"/>
<keyword evidence="9" id="KW-0812">Transmembrane</keyword>
<feature type="transmembrane region" description="Helical" evidence="9">
    <location>
        <begin position="164"/>
        <end position="182"/>
    </location>
</feature>
<feature type="transmembrane region" description="Helical" evidence="9">
    <location>
        <begin position="7"/>
        <end position="25"/>
    </location>
</feature>
<evidence type="ECO:0000256" key="5">
    <source>
        <dbReference type="ARBA" id="ARBA00022741"/>
    </source>
</evidence>
<comment type="catalytic activity">
    <reaction evidence="1">
        <text>ATP + protein L-histidine = ADP + protein N-phospho-L-histidine.</text>
        <dbReference type="EC" id="2.7.13.3"/>
    </reaction>
</comment>
<dbReference type="RefSeq" id="WP_188532253.1">
    <property type="nucleotide sequence ID" value="NZ_BMGR01000011.1"/>
</dbReference>
<reference evidence="11" key="1">
    <citation type="journal article" date="2014" name="Int. J. Syst. Evol. Microbiol.">
        <title>Complete genome sequence of Corynebacterium casei LMG S-19264T (=DSM 44701T), isolated from a smear-ripened cheese.</title>
        <authorList>
            <consortium name="US DOE Joint Genome Institute (JGI-PGF)"/>
            <person name="Walter F."/>
            <person name="Albersmeier A."/>
            <person name="Kalinowski J."/>
            <person name="Ruckert C."/>
        </authorList>
    </citation>
    <scope>NUCLEOTIDE SEQUENCE</scope>
    <source>
        <strain evidence="11">CGMCC 1.12987</strain>
    </source>
</reference>
<evidence type="ECO:0000256" key="1">
    <source>
        <dbReference type="ARBA" id="ARBA00000085"/>
    </source>
</evidence>
<keyword evidence="7" id="KW-0067">ATP-binding</keyword>
<dbReference type="SUPFAM" id="SSF47384">
    <property type="entry name" value="Homodimeric domain of signal transducing histidine kinase"/>
    <property type="match status" value="1"/>
</dbReference>
<proteinExistence type="predicted"/>
<dbReference type="EMBL" id="BMGR01000011">
    <property type="protein sequence ID" value="GGG14214.1"/>
    <property type="molecule type" value="Genomic_DNA"/>
</dbReference>
<name>A0A917FYH3_9BACL</name>
<dbReference type="InterPro" id="IPR036890">
    <property type="entry name" value="HATPase_C_sf"/>
</dbReference>
<feature type="transmembrane region" description="Helical" evidence="9">
    <location>
        <begin position="37"/>
        <end position="58"/>
    </location>
</feature>
<dbReference type="Gene3D" id="1.10.287.130">
    <property type="match status" value="1"/>
</dbReference>
<keyword evidence="4" id="KW-0808">Transferase</keyword>
<keyword evidence="3" id="KW-0597">Phosphoprotein</keyword>
<reference evidence="11" key="2">
    <citation type="submission" date="2020-09" db="EMBL/GenBank/DDBJ databases">
        <authorList>
            <person name="Sun Q."/>
            <person name="Zhou Y."/>
        </authorList>
    </citation>
    <scope>NUCLEOTIDE SEQUENCE</scope>
    <source>
        <strain evidence="11">CGMCC 1.12987</strain>
    </source>
</reference>
<dbReference type="GO" id="GO:0005524">
    <property type="term" value="F:ATP binding"/>
    <property type="evidence" value="ECO:0007669"/>
    <property type="project" value="UniProtKB-KW"/>
</dbReference>
<gene>
    <name evidence="11" type="primary">kinB</name>
    <name evidence="11" type="ORF">GCM10010916_33900</name>
</gene>
<evidence type="ECO:0000313" key="11">
    <source>
        <dbReference type="EMBL" id="GGG14214.1"/>
    </source>
</evidence>
<dbReference type="Pfam" id="PF00512">
    <property type="entry name" value="HisKA"/>
    <property type="match status" value="1"/>
</dbReference>
<dbReference type="Gene3D" id="3.30.565.10">
    <property type="entry name" value="Histidine kinase-like ATPase, C-terminal domain"/>
    <property type="match status" value="1"/>
</dbReference>
<keyword evidence="12" id="KW-1185">Reference proteome</keyword>
<dbReference type="CDD" id="cd00082">
    <property type="entry name" value="HisKA"/>
    <property type="match status" value="1"/>
</dbReference>
<evidence type="ECO:0000256" key="7">
    <source>
        <dbReference type="ARBA" id="ARBA00022840"/>
    </source>
</evidence>
<keyword evidence="9" id="KW-1133">Transmembrane helix</keyword>
<feature type="transmembrane region" description="Helical" evidence="9">
    <location>
        <begin position="100"/>
        <end position="119"/>
    </location>
</feature>
<dbReference type="InterPro" id="IPR003594">
    <property type="entry name" value="HATPase_dom"/>
</dbReference>
<dbReference type="GO" id="GO:0071555">
    <property type="term" value="P:cell wall organization"/>
    <property type="evidence" value="ECO:0007669"/>
    <property type="project" value="InterPro"/>
</dbReference>
<feature type="transmembrane region" description="Helical" evidence="9">
    <location>
        <begin position="70"/>
        <end position="94"/>
    </location>
</feature>
<evidence type="ECO:0000256" key="2">
    <source>
        <dbReference type="ARBA" id="ARBA00012438"/>
    </source>
</evidence>
<keyword evidence="6 11" id="KW-0418">Kinase</keyword>
<evidence type="ECO:0000259" key="10">
    <source>
        <dbReference type="PROSITE" id="PS50109"/>
    </source>
</evidence>
<evidence type="ECO:0000256" key="4">
    <source>
        <dbReference type="ARBA" id="ARBA00022679"/>
    </source>
</evidence>
<organism evidence="11 12">
    <name type="scientific">Paenibacillus abyssi</name>
    <dbReference type="NCBI Taxonomy" id="1340531"/>
    <lineage>
        <taxon>Bacteria</taxon>
        <taxon>Bacillati</taxon>
        <taxon>Bacillota</taxon>
        <taxon>Bacilli</taxon>
        <taxon>Bacillales</taxon>
        <taxon>Paenibacillaceae</taxon>
        <taxon>Paenibacillus</taxon>
    </lineage>
</organism>
<sequence>MDVIKDFVLQLMFVAIPLFFYHTFFTDRLINVKYERVIMIGLWGISTLLCMTFPASFGPDYRLDIRIIPLLLGTMYGGVSTALFISAVLILYRMYIGIDLGLYTTIFTVLCGVPVFMYFQRTFDSAKKRKRVKIAVLLVSYYILIGLVWTLILRGFSIETFKIQMIHLVFVAVITWFFTVLNENIREIHQLRIEIQNSEKQRIVSDLTSVFAHEIRNPMQVTRGFLQLLNEPGLSEKKREYIHISIEELDRANDIINDLLSLGKPPTNDMQGVDAGHQLGRVIQILETYAAFQDVTIISSIDKNCWVLANAQKLNQCLINIIKNAIESMPTGGVIHATCTSTEDGYIEIMIKDQGVGMTREQIERLGSPFYSLKESGTGLGMMVSYQIIRSFKGKVLVHSEKNIGTKFIILLPSLKHDY</sequence>
<dbReference type="PANTHER" id="PTHR43065">
    <property type="entry name" value="SENSOR HISTIDINE KINASE"/>
    <property type="match status" value="1"/>
</dbReference>